<dbReference type="Proteomes" id="UP001283361">
    <property type="component" value="Unassembled WGS sequence"/>
</dbReference>
<gene>
    <name evidence="1" type="ORF">RRG08_064906</name>
</gene>
<dbReference type="EMBL" id="JAWDGP010007734">
    <property type="protein sequence ID" value="KAK3707004.1"/>
    <property type="molecule type" value="Genomic_DNA"/>
</dbReference>
<evidence type="ECO:0000313" key="2">
    <source>
        <dbReference type="Proteomes" id="UP001283361"/>
    </source>
</evidence>
<keyword evidence="2" id="KW-1185">Reference proteome</keyword>
<sequence length="79" mass="8670">MAVNPLISSESGVAVFAKSGAANLVSYYTFLVSFSQAKPRANRERNELFSVDETPVCVKKPLGVEFVSVRAPDFRVMKD</sequence>
<protein>
    <submittedName>
        <fullName evidence="1">Uncharacterized protein</fullName>
    </submittedName>
</protein>
<proteinExistence type="predicted"/>
<organism evidence="1 2">
    <name type="scientific">Elysia crispata</name>
    <name type="common">lettuce slug</name>
    <dbReference type="NCBI Taxonomy" id="231223"/>
    <lineage>
        <taxon>Eukaryota</taxon>
        <taxon>Metazoa</taxon>
        <taxon>Spiralia</taxon>
        <taxon>Lophotrochozoa</taxon>
        <taxon>Mollusca</taxon>
        <taxon>Gastropoda</taxon>
        <taxon>Heterobranchia</taxon>
        <taxon>Euthyneura</taxon>
        <taxon>Panpulmonata</taxon>
        <taxon>Sacoglossa</taxon>
        <taxon>Placobranchoidea</taxon>
        <taxon>Plakobranchidae</taxon>
        <taxon>Elysia</taxon>
    </lineage>
</organism>
<evidence type="ECO:0000313" key="1">
    <source>
        <dbReference type="EMBL" id="KAK3707004.1"/>
    </source>
</evidence>
<reference evidence="1" key="1">
    <citation type="journal article" date="2023" name="G3 (Bethesda)">
        <title>A reference genome for the long-term kleptoplast-retaining sea slug Elysia crispata morphotype clarki.</title>
        <authorList>
            <person name="Eastman K.E."/>
            <person name="Pendleton A.L."/>
            <person name="Shaikh M.A."/>
            <person name="Suttiyut T."/>
            <person name="Ogas R."/>
            <person name="Tomko P."/>
            <person name="Gavelis G."/>
            <person name="Widhalm J.R."/>
            <person name="Wisecaver J.H."/>
        </authorList>
    </citation>
    <scope>NUCLEOTIDE SEQUENCE</scope>
    <source>
        <strain evidence="1">ECLA1</strain>
    </source>
</reference>
<name>A0AAE0XSX9_9GAST</name>
<dbReference type="AlphaFoldDB" id="A0AAE0XSX9"/>
<accession>A0AAE0XSX9</accession>
<comment type="caution">
    <text evidence="1">The sequence shown here is derived from an EMBL/GenBank/DDBJ whole genome shotgun (WGS) entry which is preliminary data.</text>
</comment>